<feature type="non-terminal residue" evidence="2">
    <location>
        <position position="1"/>
    </location>
</feature>
<dbReference type="EMBL" id="LRGB01004898">
    <property type="protein sequence ID" value="KZS02247.1"/>
    <property type="molecule type" value="Genomic_DNA"/>
</dbReference>
<evidence type="ECO:0000313" key="3">
    <source>
        <dbReference type="Proteomes" id="UP000076858"/>
    </source>
</evidence>
<dbReference type="Proteomes" id="UP000076858">
    <property type="component" value="Unassembled WGS sequence"/>
</dbReference>
<evidence type="ECO:0000313" key="2">
    <source>
        <dbReference type="EMBL" id="KZS02247.1"/>
    </source>
</evidence>
<sequence length="80" mass="8889">QAAHVPPARGRCPDQPPGLQQRRPGQFPGQCAARAQLPRGRRPAGPEHRQERGHTHRRGGQRLPAGPGRCVPARRLHHRQ</sequence>
<name>A0A164JDS5_9CRUS</name>
<feature type="region of interest" description="Disordered" evidence="1">
    <location>
        <begin position="1"/>
        <end position="80"/>
    </location>
</feature>
<proteinExistence type="predicted"/>
<dbReference type="AlphaFoldDB" id="A0A164JDS5"/>
<feature type="compositionally biased region" description="Low complexity" evidence="1">
    <location>
        <begin position="17"/>
        <end position="30"/>
    </location>
</feature>
<feature type="compositionally biased region" description="Basic and acidic residues" evidence="1">
    <location>
        <begin position="44"/>
        <end position="53"/>
    </location>
</feature>
<evidence type="ECO:0000256" key="1">
    <source>
        <dbReference type="SAM" id="MobiDB-lite"/>
    </source>
</evidence>
<feature type="non-terminal residue" evidence="2">
    <location>
        <position position="80"/>
    </location>
</feature>
<accession>A0A164JDS5</accession>
<comment type="caution">
    <text evidence="2">The sequence shown here is derived from an EMBL/GenBank/DDBJ whole genome shotgun (WGS) entry which is preliminary data.</text>
</comment>
<protein>
    <submittedName>
        <fullName evidence="2">Putative Dihydroorotate dehydrogenase</fullName>
    </submittedName>
</protein>
<keyword evidence="3" id="KW-1185">Reference proteome</keyword>
<gene>
    <name evidence="2" type="ORF">APZ42_000784</name>
</gene>
<reference evidence="2 3" key="1">
    <citation type="submission" date="2016-03" db="EMBL/GenBank/DDBJ databases">
        <title>EvidentialGene: Evidence-directed Construction of Genes on Genomes.</title>
        <authorList>
            <person name="Gilbert D.G."/>
            <person name="Choi J.-H."/>
            <person name="Mockaitis K."/>
            <person name="Colbourne J."/>
            <person name="Pfrender M."/>
        </authorList>
    </citation>
    <scope>NUCLEOTIDE SEQUENCE [LARGE SCALE GENOMIC DNA]</scope>
    <source>
        <strain evidence="2 3">Xinb3</strain>
        <tissue evidence="2">Complete organism</tissue>
    </source>
</reference>
<organism evidence="2 3">
    <name type="scientific">Daphnia magna</name>
    <dbReference type="NCBI Taxonomy" id="35525"/>
    <lineage>
        <taxon>Eukaryota</taxon>
        <taxon>Metazoa</taxon>
        <taxon>Ecdysozoa</taxon>
        <taxon>Arthropoda</taxon>
        <taxon>Crustacea</taxon>
        <taxon>Branchiopoda</taxon>
        <taxon>Diplostraca</taxon>
        <taxon>Cladocera</taxon>
        <taxon>Anomopoda</taxon>
        <taxon>Daphniidae</taxon>
        <taxon>Daphnia</taxon>
    </lineage>
</organism>